<dbReference type="Pfam" id="PF13279">
    <property type="entry name" value="4HBT_2"/>
    <property type="match status" value="1"/>
</dbReference>
<dbReference type="SUPFAM" id="SSF54637">
    <property type="entry name" value="Thioesterase/thiol ester dehydrase-isomerase"/>
    <property type="match status" value="1"/>
</dbReference>
<comment type="similarity">
    <text evidence="1">Belongs to the lcsJ thioesterase family.</text>
</comment>
<evidence type="ECO:0000313" key="4">
    <source>
        <dbReference type="Proteomes" id="UP001221142"/>
    </source>
</evidence>
<gene>
    <name evidence="3" type="ORF">FB45DRAFT_933726</name>
</gene>
<evidence type="ECO:0000256" key="1">
    <source>
        <dbReference type="ARBA" id="ARBA00038476"/>
    </source>
</evidence>
<keyword evidence="4" id="KW-1185">Reference proteome</keyword>
<accession>A0AAD7FFN2</accession>
<dbReference type="PANTHER" id="PTHR12475:SF4">
    <property type="entry name" value="PROTEIN THEM6"/>
    <property type="match status" value="1"/>
</dbReference>
<evidence type="ECO:0000313" key="3">
    <source>
        <dbReference type="EMBL" id="KAJ7617246.1"/>
    </source>
</evidence>
<reference evidence="3" key="1">
    <citation type="submission" date="2023-03" db="EMBL/GenBank/DDBJ databases">
        <title>Massive genome expansion in bonnet fungi (Mycena s.s.) driven by repeated elements and novel gene families across ecological guilds.</title>
        <authorList>
            <consortium name="Lawrence Berkeley National Laboratory"/>
            <person name="Harder C.B."/>
            <person name="Miyauchi S."/>
            <person name="Viragh M."/>
            <person name="Kuo A."/>
            <person name="Thoen E."/>
            <person name="Andreopoulos B."/>
            <person name="Lu D."/>
            <person name="Skrede I."/>
            <person name="Drula E."/>
            <person name="Henrissat B."/>
            <person name="Morin E."/>
            <person name="Kohler A."/>
            <person name="Barry K."/>
            <person name="LaButti K."/>
            <person name="Morin E."/>
            <person name="Salamov A."/>
            <person name="Lipzen A."/>
            <person name="Mereny Z."/>
            <person name="Hegedus B."/>
            <person name="Baldrian P."/>
            <person name="Stursova M."/>
            <person name="Weitz H."/>
            <person name="Taylor A."/>
            <person name="Grigoriev I.V."/>
            <person name="Nagy L.G."/>
            <person name="Martin F."/>
            <person name="Kauserud H."/>
        </authorList>
    </citation>
    <scope>NUCLEOTIDE SEQUENCE</scope>
    <source>
        <strain evidence="3">9284</strain>
    </source>
</reference>
<comment type="caution">
    <text evidence="3">The sequence shown here is derived from an EMBL/GenBank/DDBJ whole genome shotgun (WGS) entry which is preliminary data.</text>
</comment>
<name>A0AAD7FFN2_9AGAR</name>
<dbReference type="AlphaFoldDB" id="A0AAD7FFN2"/>
<sequence>MPLQLPVVSPRTRALLDKLLAQLARILRHVKWGRSFVTLLVLLNMRSWPLVWHLRVFAPIYISHARIMMYVRLPHIFSPKRMRDALDNWLENGEPGVPLGQHPLHVVRAYRSWVGPDDGDFNMHMSNSSYGRALDNARFQFAAAVTPNIYRSLGWMPLAATHYHFIREIPLFGTYEVRTSIGGWDNKWIWLVSRFVKPPKNSKRRANQTTSPFANGTSNGRTPNEVGRTILSQASKTPEPDGALLYTVAVSQLCYKHGRITVPPALVIAAHGMTTSPTSPPSAPPYWSKIRPLVLCADGMPQLKKFYRGGWRDVPEGERWWEDAMRGLEDEIVAREEVFGGLKMRLERVREMLPGTEVMGVGF</sequence>
<dbReference type="Proteomes" id="UP001221142">
    <property type="component" value="Unassembled WGS sequence"/>
</dbReference>
<protein>
    <submittedName>
        <fullName evidence="3">Uncharacterized protein</fullName>
    </submittedName>
</protein>
<dbReference type="InterPro" id="IPR029069">
    <property type="entry name" value="HotDog_dom_sf"/>
</dbReference>
<dbReference type="CDD" id="cd00586">
    <property type="entry name" value="4HBT"/>
    <property type="match status" value="1"/>
</dbReference>
<organism evidence="3 4">
    <name type="scientific">Roridomyces roridus</name>
    <dbReference type="NCBI Taxonomy" id="1738132"/>
    <lineage>
        <taxon>Eukaryota</taxon>
        <taxon>Fungi</taxon>
        <taxon>Dikarya</taxon>
        <taxon>Basidiomycota</taxon>
        <taxon>Agaricomycotina</taxon>
        <taxon>Agaricomycetes</taxon>
        <taxon>Agaricomycetidae</taxon>
        <taxon>Agaricales</taxon>
        <taxon>Marasmiineae</taxon>
        <taxon>Mycenaceae</taxon>
        <taxon>Roridomyces</taxon>
    </lineage>
</organism>
<proteinExistence type="inferred from homology"/>
<dbReference type="EMBL" id="JARKIF010000021">
    <property type="protein sequence ID" value="KAJ7617246.1"/>
    <property type="molecule type" value="Genomic_DNA"/>
</dbReference>
<feature type="region of interest" description="Disordered" evidence="2">
    <location>
        <begin position="201"/>
        <end position="225"/>
    </location>
</feature>
<evidence type="ECO:0000256" key="2">
    <source>
        <dbReference type="SAM" id="MobiDB-lite"/>
    </source>
</evidence>
<dbReference type="PANTHER" id="PTHR12475">
    <property type="match status" value="1"/>
</dbReference>
<dbReference type="Gene3D" id="3.10.129.10">
    <property type="entry name" value="Hotdog Thioesterase"/>
    <property type="match status" value="1"/>
</dbReference>
<feature type="compositionally biased region" description="Polar residues" evidence="2">
    <location>
        <begin position="207"/>
        <end position="222"/>
    </location>
</feature>
<dbReference type="InterPro" id="IPR051490">
    <property type="entry name" value="THEM6_lcsJ_thioesterase"/>
</dbReference>